<dbReference type="AlphaFoldDB" id="A0A1E3PQG9"/>
<evidence type="ECO:0000313" key="1">
    <source>
        <dbReference type="EMBL" id="ODQ67550.1"/>
    </source>
</evidence>
<evidence type="ECO:0000313" key="2">
    <source>
        <dbReference type="Proteomes" id="UP000095009"/>
    </source>
</evidence>
<dbReference type="Proteomes" id="UP000095009">
    <property type="component" value="Unassembled WGS sequence"/>
</dbReference>
<sequence>MYKTDCGIVNEKMQKRVFFKREATALGTSTDQIQPGLFSLQSEGNLYPKARKLACLSGTNRPKS</sequence>
<reference evidence="1 2" key="1">
    <citation type="journal article" date="2016" name="Proc. Natl. Acad. Sci. U.S.A.">
        <title>Comparative genomics of biotechnologically important yeasts.</title>
        <authorList>
            <person name="Riley R."/>
            <person name="Haridas S."/>
            <person name="Wolfe K.H."/>
            <person name="Lopes M.R."/>
            <person name="Hittinger C.T."/>
            <person name="Goeker M."/>
            <person name="Salamov A.A."/>
            <person name="Wisecaver J.H."/>
            <person name="Long T.M."/>
            <person name="Calvey C.H."/>
            <person name="Aerts A.L."/>
            <person name="Barry K.W."/>
            <person name="Choi C."/>
            <person name="Clum A."/>
            <person name="Coughlan A.Y."/>
            <person name="Deshpande S."/>
            <person name="Douglass A.P."/>
            <person name="Hanson S.J."/>
            <person name="Klenk H.-P."/>
            <person name="LaButti K.M."/>
            <person name="Lapidus A."/>
            <person name="Lindquist E.A."/>
            <person name="Lipzen A.M."/>
            <person name="Meier-Kolthoff J.P."/>
            <person name="Ohm R.A."/>
            <person name="Otillar R.P."/>
            <person name="Pangilinan J.L."/>
            <person name="Peng Y."/>
            <person name="Rokas A."/>
            <person name="Rosa C.A."/>
            <person name="Scheuner C."/>
            <person name="Sibirny A.A."/>
            <person name="Slot J.C."/>
            <person name="Stielow J.B."/>
            <person name="Sun H."/>
            <person name="Kurtzman C.P."/>
            <person name="Blackwell M."/>
            <person name="Grigoriev I.V."/>
            <person name="Jeffries T.W."/>
        </authorList>
    </citation>
    <scope>NUCLEOTIDE SEQUENCE [LARGE SCALE GENOMIC DNA]</scope>
    <source>
        <strain evidence="1 2">DSM 6958</strain>
    </source>
</reference>
<keyword evidence="2" id="KW-1185">Reference proteome</keyword>
<organism evidence="1 2">
    <name type="scientific">Nadsonia fulvescens var. elongata DSM 6958</name>
    <dbReference type="NCBI Taxonomy" id="857566"/>
    <lineage>
        <taxon>Eukaryota</taxon>
        <taxon>Fungi</taxon>
        <taxon>Dikarya</taxon>
        <taxon>Ascomycota</taxon>
        <taxon>Saccharomycotina</taxon>
        <taxon>Dipodascomycetes</taxon>
        <taxon>Dipodascales</taxon>
        <taxon>Dipodascales incertae sedis</taxon>
        <taxon>Nadsonia</taxon>
    </lineage>
</organism>
<name>A0A1E3PQG9_9ASCO</name>
<accession>A0A1E3PQG9</accession>
<proteinExistence type="predicted"/>
<dbReference type="EMBL" id="KV454407">
    <property type="protein sequence ID" value="ODQ67550.1"/>
    <property type="molecule type" value="Genomic_DNA"/>
</dbReference>
<gene>
    <name evidence="1" type="ORF">NADFUDRAFT_69331</name>
</gene>
<protein>
    <submittedName>
        <fullName evidence="1">Uncharacterized protein</fullName>
    </submittedName>
</protein>